<dbReference type="SUPFAM" id="SSF52540">
    <property type="entry name" value="P-loop containing nucleoside triphosphate hydrolases"/>
    <property type="match status" value="1"/>
</dbReference>
<keyword evidence="11" id="KW-0131">Cell cycle</keyword>
<dbReference type="EMBL" id="JANBPT010000014">
    <property type="protein sequence ID" value="KAJ1930152.1"/>
    <property type="molecule type" value="Genomic_DNA"/>
</dbReference>
<evidence type="ECO:0000259" key="16">
    <source>
        <dbReference type="PROSITE" id="PS50067"/>
    </source>
</evidence>
<dbReference type="Pfam" id="PF00225">
    <property type="entry name" value="Kinesin"/>
    <property type="match status" value="1"/>
</dbReference>
<evidence type="ECO:0000313" key="18">
    <source>
        <dbReference type="Proteomes" id="UP001150569"/>
    </source>
</evidence>
<dbReference type="GO" id="GO:0005524">
    <property type="term" value="F:ATP binding"/>
    <property type="evidence" value="ECO:0007669"/>
    <property type="project" value="UniProtKB-UniRule"/>
</dbReference>
<dbReference type="PROSITE" id="PS50067">
    <property type="entry name" value="KINESIN_MOTOR_2"/>
    <property type="match status" value="1"/>
</dbReference>
<accession>A0A9W8AEK8</accession>
<dbReference type="InterPro" id="IPR019821">
    <property type="entry name" value="Kinesin_motor_CS"/>
</dbReference>
<reference evidence="17" key="1">
    <citation type="submission" date="2022-07" db="EMBL/GenBank/DDBJ databases">
        <title>Phylogenomic reconstructions and comparative analyses of Kickxellomycotina fungi.</title>
        <authorList>
            <person name="Reynolds N.K."/>
            <person name="Stajich J.E."/>
            <person name="Barry K."/>
            <person name="Grigoriev I.V."/>
            <person name="Crous P."/>
            <person name="Smith M.E."/>
        </authorList>
    </citation>
    <scope>NUCLEOTIDE SEQUENCE</scope>
    <source>
        <strain evidence="17">RSA 861</strain>
    </source>
</reference>
<sequence length="1208" mass="132683">MEKGTNIQVIVRCRGRNEREQREALPTVVSVPPISGRQVSVKTSAADVTQRRTYMFDRVFGPDATQENLFQEVAMPLIEEVTKGYNCTLFAYGQTGTGKTYTMEGDLEGTQGQLCDQSGIIPRTLYHLFEHLGRRKSDFTVMVSYIELYNEELRDLLPLDEDETPQRLRIYDDTSKDAAKRSILIQGLQELPVENARDALALLQKGSHRRCVAATLCNEKSSRSHAIFSITVHITESSPESQGLVKIGKLNLVDLAGSENIGRSGAENKRVREAGKINQSLLTLGRVINELVKHASYIPYRDSNLTRLLQDSLGGHTKTSIIATVAPTRADLEETLSTLEYANRAKNIKNKPEVNQRVTQNTLVKEFERESGRLKNEIVRLRADLLASREKNGIHLTKNSYDELLEENQTCKDAVVEYKLRMEEMEGSVQAANERTQDIMAQLRRTTDDLEAVKARLRQADDRLATAAINLERARVTITEQLTVVAAHSRTEMQLDDVAGDLLACVQDAVDDLTRLHNVADDHHATDTANRTHLTAFEADLRERTDAMVQEVKDYQQVQTEFLGSFAAGLETTYQTEQARLRDHLATLRTQCEDVLVGQADWAASYDHHVDIAQTERKRTARTLIEVERALTETDTSLRSGLEAALRTLNEQLTVQRTEFGDRLTGLADAVGTSLDQIRHLVTDQGKKADRLDIDTETALTASLTGGEQLTADLTSVLEEHGAECERRKEALLNEVSGLLAASFAGQRETLVRRLSQVQSMEQTQRAQLATFRTDHRTAVAELRTISGAIDDRATAAQSRLAADATAIRTQLADGTTAVLDAHQALLTARVATSWDRHAQSLPTALGQISAAQAEAADRDQRQRIAAQASSNMVRTRLAKAAADAAACTDATTATLDTSGAYVRCQTGHLHEAFDAFAANAQDRMHKLTARTHHLVHTQVRPLPDSDSAPKRRRFSYTTTWARTAEPETLLAEYYEARGEERPINLTAEDVIRLLAAPSSPDVSPLLLSRTLSPLSDHIPTDDSNDDHGRDTPDSLGDTRGDPRAQRLARSASALSLRSEDQLTVLPKRFVSCATAIPLPDSVSESGSDVEGTTPTNAITTTSDVHSAVATPMNAQGTTTRTTVRAPSRLGSGRTTRATRAVSASAMSVTAAAKIPLPKSPLINSTNHSATRYGRTVPVSKMAVDGHGPADIAGDTKLPKRTRRVRGE</sequence>
<feature type="domain" description="Kinesin motor" evidence="16">
    <location>
        <begin position="6"/>
        <end position="348"/>
    </location>
</feature>
<dbReference type="PANTHER" id="PTHR47970">
    <property type="entry name" value="KINESIN-LIKE PROTEIN KIF11"/>
    <property type="match status" value="1"/>
</dbReference>
<feature type="region of interest" description="Disordered" evidence="15">
    <location>
        <begin position="1115"/>
        <end position="1136"/>
    </location>
</feature>
<feature type="coiled-coil region" evidence="14">
    <location>
        <begin position="415"/>
        <end position="470"/>
    </location>
</feature>
<dbReference type="SMART" id="SM00129">
    <property type="entry name" value="KISc"/>
    <property type="match status" value="1"/>
</dbReference>
<dbReference type="InterPro" id="IPR047241">
    <property type="entry name" value="KIF11-like_kin_motor_dom"/>
</dbReference>
<evidence type="ECO:0000256" key="15">
    <source>
        <dbReference type="SAM" id="MobiDB-lite"/>
    </source>
</evidence>
<dbReference type="GO" id="GO:0008017">
    <property type="term" value="F:microtubule binding"/>
    <property type="evidence" value="ECO:0007669"/>
    <property type="project" value="InterPro"/>
</dbReference>
<comment type="caution">
    <text evidence="17">The sequence shown here is derived from an EMBL/GenBank/DDBJ whole genome shotgun (WGS) entry which is preliminary data.</text>
</comment>
<dbReference type="InterPro" id="IPR047149">
    <property type="entry name" value="KIF11-like"/>
</dbReference>
<evidence type="ECO:0000256" key="12">
    <source>
        <dbReference type="ARBA" id="ARBA00034704"/>
    </source>
</evidence>
<evidence type="ECO:0000256" key="1">
    <source>
        <dbReference type="ARBA" id="ARBA00004245"/>
    </source>
</evidence>
<feature type="region of interest" description="Disordered" evidence="15">
    <location>
        <begin position="1013"/>
        <end position="1054"/>
    </location>
</feature>
<dbReference type="Gene3D" id="3.40.850.10">
    <property type="entry name" value="Kinesin motor domain"/>
    <property type="match status" value="1"/>
</dbReference>
<keyword evidence="2" id="KW-0963">Cytoplasm</keyword>
<evidence type="ECO:0000256" key="10">
    <source>
        <dbReference type="ARBA" id="ARBA00023212"/>
    </source>
</evidence>
<evidence type="ECO:0000256" key="6">
    <source>
        <dbReference type="ARBA" id="ARBA00022776"/>
    </source>
</evidence>
<keyword evidence="5 13" id="KW-0547">Nucleotide-binding</keyword>
<keyword evidence="4" id="KW-0493">Microtubule</keyword>
<keyword evidence="18" id="KW-1185">Reference proteome</keyword>
<dbReference type="PRINTS" id="PR00380">
    <property type="entry name" value="KINESINHEAVY"/>
</dbReference>
<keyword evidence="9 13" id="KW-0505">Motor protein</keyword>
<feature type="compositionally biased region" description="Polar residues" evidence="15">
    <location>
        <begin position="1115"/>
        <end position="1125"/>
    </location>
</feature>
<evidence type="ECO:0000313" key="17">
    <source>
        <dbReference type="EMBL" id="KAJ1930152.1"/>
    </source>
</evidence>
<dbReference type="InterPro" id="IPR001752">
    <property type="entry name" value="Kinesin_motor_dom"/>
</dbReference>
<feature type="compositionally biased region" description="Basic residues" evidence="15">
    <location>
        <begin position="1199"/>
        <end position="1208"/>
    </location>
</feature>
<dbReference type="InterPro" id="IPR036961">
    <property type="entry name" value="Kinesin_motor_dom_sf"/>
</dbReference>
<keyword evidence="8 14" id="KW-0175">Coiled coil</keyword>
<feature type="compositionally biased region" description="Basic and acidic residues" evidence="15">
    <location>
        <begin position="1026"/>
        <end position="1045"/>
    </location>
</feature>
<dbReference type="GO" id="GO:0005876">
    <property type="term" value="C:spindle microtubule"/>
    <property type="evidence" value="ECO:0007669"/>
    <property type="project" value="TreeGrafter"/>
</dbReference>
<dbReference type="GO" id="GO:0051301">
    <property type="term" value="P:cell division"/>
    <property type="evidence" value="ECO:0007669"/>
    <property type="project" value="UniProtKB-KW"/>
</dbReference>
<dbReference type="PANTHER" id="PTHR47970:SF12">
    <property type="entry name" value="KINESIN FAMILY MEMBER 11"/>
    <property type="match status" value="1"/>
</dbReference>
<evidence type="ECO:0000256" key="3">
    <source>
        <dbReference type="ARBA" id="ARBA00022618"/>
    </source>
</evidence>
<dbReference type="PROSITE" id="PS00411">
    <property type="entry name" value="KINESIN_MOTOR_1"/>
    <property type="match status" value="1"/>
</dbReference>
<evidence type="ECO:0000256" key="7">
    <source>
        <dbReference type="ARBA" id="ARBA00022840"/>
    </source>
</evidence>
<evidence type="ECO:0000256" key="11">
    <source>
        <dbReference type="ARBA" id="ARBA00023306"/>
    </source>
</evidence>
<evidence type="ECO:0000256" key="8">
    <source>
        <dbReference type="ARBA" id="ARBA00023054"/>
    </source>
</evidence>
<keyword evidence="3" id="KW-0132">Cell division</keyword>
<evidence type="ECO:0000256" key="4">
    <source>
        <dbReference type="ARBA" id="ARBA00022701"/>
    </source>
</evidence>
<dbReference type="Proteomes" id="UP001150569">
    <property type="component" value="Unassembled WGS sequence"/>
</dbReference>
<proteinExistence type="inferred from homology"/>
<comment type="subcellular location">
    <subcellularLocation>
        <location evidence="1">Cytoplasm</location>
        <location evidence="1">Cytoskeleton</location>
    </subcellularLocation>
</comment>
<evidence type="ECO:0000256" key="9">
    <source>
        <dbReference type="ARBA" id="ARBA00023175"/>
    </source>
</evidence>
<dbReference type="GO" id="GO:0007018">
    <property type="term" value="P:microtubule-based movement"/>
    <property type="evidence" value="ECO:0007669"/>
    <property type="project" value="InterPro"/>
</dbReference>
<dbReference type="GO" id="GO:0072686">
    <property type="term" value="C:mitotic spindle"/>
    <property type="evidence" value="ECO:0007669"/>
    <property type="project" value="TreeGrafter"/>
</dbReference>
<dbReference type="AlphaFoldDB" id="A0A9W8AEK8"/>
<feature type="binding site" evidence="13">
    <location>
        <begin position="93"/>
        <end position="100"/>
    </location>
    <ligand>
        <name>ATP</name>
        <dbReference type="ChEBI" id="CHEBI:30616"/>
    </ligand>
</feature>
<gene>
    <name evidence="17" type="primary">KIP1_1</name>
    <name evidence="17" type="ORF">IWQ60_000557</name>
</gene>
<dbReference type="FunFam" id="3.40.850.10:FF:000051">
    <property type="entry name" value="Kinesin-like protein bimC"/>
    <property type="match status" value="1"/>
</dbReference>
<dbReference type="CDD" id="cd01364">
    <property type="entry name" value="KISc_BimC_Eg5"/>
    <property type="match status" value="1"/>
</dbReference>
<dbReference type="GO" id="GO:0008574">
    <property type="term" value="F:plus-end-directed microtubule motor activity"/>
    <property type="evidence" value="ECO:0007669"/>
    <property type="project" value="TreeGrafter"/>
</dbReference>
<protein>
    <submittedName>
        <fullName evidence="17">Kinesin- motor protein</fullName>
    </submittedName>
</protein>
<keyword evidence="7 13" id="KW-0067">ATP-binding</keyword>
<comment type="similarity">
    <text evidence="12">Belongs to the TRAFAC class myosin-kinesin ATPase superfamily. Kinesin family. KIN-5/BimC subfamily.</text>
</comment>
<evidence type="ECO:0000256" key="14">
    <source>
        <dbReference type="SAM" id="Coils"/>
    </source>
</evidence>
<dbReference type="OrthoDB" id="3176171at2759"/>
<evidence type="ECO:0000256" key="5">
    <source>
        <dbReference type="ARBA" id="ARBA00022741"/>
    </source>
</evidence>
<keyword evidence="6" id="KW-0498">Mitosis</keyword>
<evidence type="ECO:0000256" key="13">
    <source>
        <dbReference type="PROSITE-ProRule" id="PRU00283"/>
    </source>
</evidence>
<feature type="region of interest" description="Disordered" evidence="15">
    <location>
        <begin position="1185"/>
        <end position="1208"/>
    </location>
</feature>
<dbReference type="InterPro" id="IPR027417">
    <property type="entry name" value="P-loop_NTPase"/>
</dbReference>
<organism evidence="17 18">
    <name type="scientific">Tieghemiomyces parasiticus</name>
    <dbReference type="NCBI Taxonomy" id="78921"/>
    <lineage>
        <taxon>Eukaryota</taxon>
        <taxon>Fungi</taxon>
        <taxon>Fungi incertae sedis</taxon>
        <taxon>Zoopagomycota</taxon>
        <taxon>Kickxellomycotina</taxon>
        <taxon>Dimargaritomycetes</taxon>
        <taxon>Dimargaritales</taxon>
        <taxon>Dimargaritaceae</taxon>
        <taxon>Tieghemiomyces</taxon>
    </lineage>
</organism>
<name>A0A9W8AEK8_9FUNG</name>
<evidence type="ECO:0000256" key="2">
    <source>
        <dbReference type="ARBA" id="ARBA00022490"/>
    </source>
</evidence>
<dbReference type="GO" id="GO:0005634">
    <property type="term" value="C:nucleus"/>
    <property type="evidence" value="ECO:0007669"/>
    <property type="project" value="TreeGrafter"/>
</dbReference>
<dbReference type="GO" id="GO:0000073">
    <property type="term" value="P:initial mitotic spindle pole body separation"/>
    <property type="evidence" value="ECO:0007669"/>
    <property type="project" value="TreeGrafter"/>
</dbReference>
<keyword evidence="10" id="KW-0206">Cytoskeleton</keyword>